<keyword evidence="3" id="KW-1185">Reference proteome</keyword>
<feature type="compositionally biased region" description="Polar residues" evidence="1">
    <location>
        <begin position="11"/>
        <end position="21"/>
    </location>
</feature>
<evidence type="ECO:0000313" key="2">
    <source>
        <dbReference type="EMBL" id="CAD7280503.1"/>
    </source>
</evidence>
<protein>
    <submittedName>
        <fullName evidence="2">Uncharacterized protein</fullName>
    </submittedName>
</protein>
<sequence>MPKLKSPIFPPQQTTNASKISAPNDRFSPADGDKNFLDAIFWVGSGCTIMAESQILNIATLKTLPRRSSVDFLKADVVTIGPLKMLLDVPILCKRVELADESGKISLCFLGPSAKSFDEWFPEVKAGKFLKIRNLVTDLELSADRKLTTPCLKPAGNMTITVVERGEPMEPAQEEPHLSYTWSNCSLTSGSTSTAELGHPNDLISEAYFDGTTRTTAEVATLTDVTSSRSLTFERISAKLDLINDPEVELEILKRIEKLVDDSGRQLHHVRWINLVVPFKEKGDLGTSLRNVRQAPWHKTPEIVHEVEGCHSQLTTDPLDERSPRVNRGNRCTITTSKPRTQIIPTH</sequence>
<dbReference type="Proteomes" id="UP000678499">
    <property type="component" value="Unassembled WGS sequence"/>
</dbReference>
<evidence type="ECO:0000256" key="1">
    <source>
        <dbReference type="SAM" id="MobiDB-lite"/>
    </source>
</evidence>
<gene>
    <name evidence="2" type="ORF">NMOB1V02_LOCUS8162</name>
</gene>
<organism evidence="2">
    <name type="scientific">Notodromas monacha</name>
    <dbReference type="NCBI Taxonomy" id="399045"/>
    <lineage>
        <taxon>Eukaryota</taxon>
        <taxon>Metazoa</taxon>
        <taxon>Ecdysozoa</taxon>
        <taxon>Arthropoda</taxon>
        <taxon>Crustacea</taxon>
        <taxon>Oligostraca</taxon>
        <taxon>Ostracoda</taxon>
        <taxon>Podocopa</taxon>
        <taxon>Podocopida</taxon>
        <taxon>Cypridocopina</taxon>
        <taxon>Cypridoidea</taxon>
        <taxon>Cyprididae</taxon>
        <taxon>Notodromas</taxon>
    </lineage>
</organism>
<feature type="region of interest" description="Disordered" evidence="1">
    <location>
        <begin position="1"/>
        <end position="25"/>
    </location>
</feature>
<reference evidence="2" key="1">
    <citation type="submission" date="2020-11" db="EMBL/GenBank/DDBJ databases">
        <authorList>
            <person name="Tran Van P."/>
        </authorList>
    </citation>
    <scope>NUCLEOTIDE SEQUENCE</scope>
</reference>
<dbReference type="AlphaFoldDB" id="A0A7R9BTX1"/>
<evidence type="ECO:0000313" key="3">
    <source>
        <dbReference type="Proteomes" id="UP000678499"/>
    </source>
</evidence>
<proteinExistence type="predicted"/>
<name>A0A7R9BTX1_9CRUS</name>
<dbReference type="EMBL" id="CAJPEX010002207">
    <property type="protein sequence ID" value="CAG0920655.1"/>
    <property type="molecule type" value="Genomic_DNA"/>
</dbReference>
<accession>A0A7R9BTX1</accession>
<dbReference type="EMBL" id="OA884244">
    <property type="protein sequence ID" value="CAD7280503.1"/>
    <property type="molecule type" value="Genomic_DNA"/>
</dbReference>